<keyword evidence="6 7" id="KW-0503">Monooxygenase</keyword>
<keyword evidence="3 7" id="KW-0479">Metal-binding</keyword>
<evidence type="ECO:0000256" key="7">
    <source>
        <dbReference type="RuleBase" id="RU000461"/>
    </source>
</evidence>
<evidence type="ECO:0000256" key="8">
    <source>
        <dbReference type="SAM" id="SignalP"/>
    </source>
</evidence>
<evidence type="ECO:0000256" key="2">
    <source>
        <dbReference type="ARBA" id="ARBA00010617"/>
    </source>
</evidence>
<dbReference type="GO" id="GO:0004497">
    <property type="term" value="F:monooxygenase activity"/>
    <property type="evidence" value="ECO:0007669"/>
    <property type="project" value="UniProtKB-KW"/>
</dbReference>
<dbReference type="GO" id="GO:0016705">
    <property type="term" value="F:oxidoreductase activity, acting on paired donors, with incorporation or reduction of molecular oxygen"/>
    <property type="evidence" value="ECO:0007669"/>
    <property type="project" value="InterPro"/>
</dbReference>
<evidence type="ECO:0000256" key="6">
    <source>
        <dbReference type="ARBA" id="ARBA00023033"/>
    </source>
</evidence>
<dbReference type="EMBL" id="KV441556">
    <property type="protein sequence ID" value="OAG02412.1"/>
    <property type="molecule type" value="Genomic_DNA"/>
</dbReference>
<feature type="signal peptide" evidence="8">
    <location>
        <begin position="1"/>
        <end position="15"/>
    </location>
</feature>
<dbReference type="GeneID" id="28765058"/>
<dbReference type="GO" id="GO:0020037">
    <property type="term" value="F:heme binding"/>
    <property type="evidence" value="ECO:0007669"/>
    <property type="project" value="InterPro"/>
</dbReference>
<dbReference type="Pfam" id="PF00067">
    <property type="entry name" value="p450"/>
    <property type="match status" value="2"/>
</dbReference>
<accession>A0A177C6A9</accession>
<evidence type="ECO:0000256" key="4">
    <source>
        <dbReference type="ARBA" id="ARBA00023002"/>
    </source>
</evidence>
<name>A0A177C6A9_9PLEO</name>
<organism evidence="9 10">
    <name type="scientific">Paraphaeosphaeria sporulosa</name>
    <dbReference type="NCBI Taxonomy" id="1460663"/>
    <lineage>
        <taxon>Eukaryota</taxon>
        <taxon>Fungi</taxon>
        <taxon>Dikarya</taxon>
        <taxon>Ascomycota</taxon>
        <taxon>Pezizomycotina</taxon>
        <taxon>Dothideomycetes</taxon>
        <taxon>Pleosporomycetidae</taxon>
        <taxon>Pleosporales</taxon>
        <taxon>Massarineae</taxon>
        <taxon>Didymosphaeriaceae</taxon>
        <taxon>Paraphaeosphaeria</taxon>
    </lineage>
</organism>
<reference evidence="9 10" key="1">
    <citation type="submission" date="2016-05" db="EMBL/GenBank/DDBJ databases">
        <title>Comparative analysis of secretome profiles of manganese(II)-oxidizing ascomycete fungi.</title>
        <authorList>
            <consortium name="DOE Joint Genome Institute"/>
            <person name="Zeiner C.A."/>
            <person name="Purvine S.O."/>
            <person name="Zink E.M."/>
            <person name="Wu S."/>
            <person name="Pasa-Tolic L."/>
            <person name="Chaput D.L."/>
            <person name="Haridas S."/>
            <person name="Grigoriev I.V."/>
            <person name="Santelli C.M."/>
            <person name="Hansel C.M."/>
        </authorList>
    </citation>
    <scope>NUCLEOTIDE SEQUENCE [LARGE SCALE GENOMIC DNA]</scope>
    <source>
        <strain evidence="9 10">AP3s5-JAC2a</strain>
    </source>
</reference>
<dbReference type="InterPro" id="IPR047146">
    <property type="entry name" value="Cyt_P450_E_CYP52_fungi"/>
</dbReference>
<dbReference type="SUPFAM" id="SSF48264">
    <property type="entry name" value="Cytochrome P450"/>
    <property type="match status" value="1"/>
</dbReference>
<dbReference type="InterPro" id="IPR017972">
    <property type="entry name" value="Cyt_P450_CS"/>
</dbReference>
<comment type="cofactor">
    <cofactor evidence="1">
        <name>heme</name>
        <dbReference type="ChEBI" id="CHEBI:30413"/>
    </cofactor>
</comment>
<evidence type="ECO:0000313" key="9">
    <source>
        <dbReference type="EMBL" id="OAG02412.1"/>
    </source>
</evidence>
<sequence>MLYLVFSTFIACLLGAKLTAYVRHTLQQRRNGCLEPPSLHLKDRIFGLDLFFKKMRALKAGDYLEGNTALFKLFSSKTYRSYSFGTTTYHTIDPEVVKSYQSTFFKDFGIEPLRYHLAENLWGNGIVVADGQRWASARSFIRSSFDVVHTANIDRLDHHVQRLMELIPRDGSTVDLMPLFKRLILDTSSEFIFGQSLNALDDPDVTFMEAFEFAQRGTGMRMMLGRLRFLHRDAKWYAACDKVTSFCEQRVEEALERLKSGQERRTERDRLRLVDEAAKLTTDRYTLRSLILSVFSPAHDGAAVALSNVFFHLARHPRDVILPTGGGLDGNSPLLCRKGDIIEADYRTMMRDPDFWGPDAEDFLPERWEKVRPGWEYLPFGGGPRQCPGTRLVFTECAFTTVKILREFTKLENRDEETEWKEQMRMTWQSKNGTLVGLVPA</sequence>
<dbReference type="OrthoDB" id="1470350at2759"/>
<dbReference type="RefSeq" id="XP_018032777.1">
    <property type="nucleotide sequence ID" value="XM_018181572.1"/>
</dbReference>
<dbReference type="PROSITE" id="PS00086">
    <property type="entry name" value="CYTOCHROME_P450"/>
    <property type="match status" value="1"/>
</dbReference>
<dbReference type="Gene3D" id="1.10.630.10">
    <property type="entry name" value="Cytochrome P450"/>
    <property type="match status" value="2"/>
</dbReference>
<dbReference type="AlphaFoldDB" id="A0A177C6A9"/>
<keyword evidence="4 7" id="KW-0560">Oxidoreductase</keyword>
<comment type="similarity">
    <text evidence="2 7">Belongs to the cytochrome P450 family.</text>
</comment>
<evidence type="ECO:0000256" key="5">
    <source>
        <dbReference type="ARBA" id="ARBA00023004"/>
    </source>
</evidence>
<evidence type="ECO:0000256" key="3">
    <source>
        <dbReference type="ARBA" id="ARBA00022723"/>
    </source>
</evidence>
<keyword evidence="5 7" id="KW-0408">Iron</keyword>
<dbReference type="PANTHER" id="PTHR24287:SF19">
    <property type="entry name" value="CYTOCHROME P450"/>
    <property type="match status" value="1"/>
</dbReference>
<dbReference type="STRING" id="1460663.A0A177C6A9"/>
<dbReference type="PANTHER" id="PTHR24287">
    <property type="entry name" value="P450, PUTATIVE (EUROFUNG)-RELATED"/>
    <property type="match status" value="1"/>
</dbReference>
<keyword evidence="7" id="KW-0349">Heme</keyword>
<evidence type="ECO:0000256" key="1">
    <source>
        <dbReference type="ARBA" id="ARBA00001971"/>
    </source>
</evidence>
<keyword evidence="8" id="KW-0732">Signal</keyword>
<proteinExistence type="inferred from homology"/>
<dbReference type="InParanoid" id="A0A177C6A9"/>
<gene>
    <name evidence="9" type="ORF">CC84DRAFT_1198547</name>
</gene>
<dbReference type="InterPro" id="IPR036396">
    <property type="entry name" value="Cyt_P450_sf"/>
</dbReference>
<keyword evidence="10" id="KW-1185">Reference proteome</keyword>
<evidence type="ECO:0000313" key="10">
    <source>
        <dbReference type="Proteomes" id="UP000077069"/>
    </source>
</evidence>
<dbReference type="Proteomes" id="UP000077069">
    <property type="component" value="Unassembled WGS sequence"/>
</dbReference>
<feature type="chain" id="PRO_5012249640" evidence="8">
    <location>
        <begin position="16"/>
        <end position="441"/>
    </location>
</feature>
<dbReference type="GO" id="GO:0005506">
    <property type="term" value="F:iron ion binding"/>
    <property type="evidence" value="ECO:0007669"/>
    <property type="project" value="InterPro"/>
</dbReference>
<dbReference type="InterPro" id="IPR001128">
    <property type="entry name" value="Cyt_P450"/>
</dbReference>
<protein>
    <submittedName>
        <fullName evidence="9">Cytochrome P450</fullName>
    </submittedName>
</protein>